<dbReference type="AlphaFoldDB" id="A0A553QK83"/>
<sequence length="204" mass="23668">MASRDGKFPFPFQPYPIQESFMEALYAALDQGKIGIFESPTGTGKSLSLICGALTWLRDFEEKKKQEAERLLQGTELKSDATVKPDIDNRSRRPAEPDWVSDFVQKKAERDIVNKLKDEELKRKKREERLEMIRQNAQLRYTMKRKVDEEDEAVKLLRLSKDGVEPESHSPEEEGLIVAEYESDEETMPKSRYPLSYSHWIGIL</sequence>
<dbReference type="SUPFAM" id="SSF52540">
    <property type="entry name" value="P-loop containing nucleoside triphosphate hydrolases"/>
    <property type="match status" value="1"/>
</dbReference>
<dbReference type="PROSITE" id="PS51193">
    <property type="entry name" value="HELICASE_ATP_BIND_2"/>
    <property type="match status" value="1"/>
</dbReference>
<dbReference type="InterPro" id="IPR045028">
    <property type="entry name" value="DinG/Rad3-like"/>
</dbReference>
<dbReference type="InterPro" id="IPR014013">
    <property type="entry name" value="Helic_SF1/SF2_ATP-bd_DinG/Rad3"/>
</dbReference>
<dbReference type="GO" id="GO:0005634">
    <property type="term" value="C:nucleus"/>
    <property type="evidence" value="ECO:0007669"/>
    <property type="project" value="TreeGrafter"/>
</dbReference>
<feature type="domain" description="Helicase ATP-binding" evidence="4">
    <location>
        <begin position="4"/>
        <end position="204"/>
    </location>
</feature>
<accession>A0A553QK83</accession>
<dbReference type="GO" id="GO:0034085">
    <property type="term" value="P:establishment of sister chromatid cohesion"/>
    <property type="evidence" value="ECO:0007669"/>
    <property type="project" value="TreeGrafter"/>
</dbReference>
<reference evidence="5 6" key="1">
    <citation type="journal article" date="2019" name="Sci. Data">
        <title>Hybrid genome assembly and annotation of Danionella translucida.</title>
        <authorList>
            <person name="Kadobianskyi M."/>
            <person name="Schulze L."/>
            <person name="Schuelke M."/>
            <person name="Judkewitz B."/>
        </authorList>
    </citation>
    <scope>NUCLEOTIDE SEQUENCE [LARGE SCALE GENOMIC DNA]</scope>
    <source>
        <strain evidence="5 6">Bolton</strain>
    </source>
</reference>
<dbReference type="InterPro" id="IPR006554">
    <property type="entry name" value="Helicase-like_DEXD_c2"/>
</dbReference>
<name>A0A553QK83_9TELE</name>
<evidence type="ECO:0000313" key="5">
    <source>
        <dbReference type="EMBL" id="TRY90392.1"/>
    </source>
</evidence>
<dbReference type="PANTHER" id="PTHR11472:SF41">
    <property type="entry name" value="ATP-DEPENDENT DNA HELICASE DDX11-RELATED"/>
    <property type="match status" value="1"/>
</dbReference>
<dbReference type="GO" id="GO:0016818">
    <property type="term" value="F:hydrolase activity, acting on acid anhydrides, in phosphorus-containing anhydrides"/>
    <property type="evidence" value="ECO:0007669"/>
    <property type="project" value="InterPro"/>
</dbReference>
<keyword evidence="2" id="KW-0378">Hydrolase</keyword>
<dbReference type="PANTHER" id="PTHR11472">
    <property type="entry name" value="DNA REPAIR DEAD HELICASE RAD3/XP-D SUBFAMILY MEMBER"/>
    <property type="match status" value="1"/>
</dbReference>
<evidence type="ECO:0000256" key="3">
    <source>
        <dbReference type="ARBA" id="ARBA00022840"/>
    </source>
</evidence>
<dbReference type="OrthoDB" id="19182at2759"/>
<dbReference type="FunFam" id="3.40.50.300:FF:000910">
    <property type="entry name" value="probable ATP-dependent DNA helicase DDX11"/>
    <property type="match status" value="1"/>
</dbReference>
<keyword evidence="3" id="KW-0067">ATP-binding</keyword>
<dbReference type="STRING" id="623744.A0A553QK83"/>
<dbReference type="SMART" id="SM00488">
    <property type="entry name" value="DEXDc2"/>
    <property type="match status" value="1"/>
</dbReference>
<dbReference type="EMBL" id="SRMA01025850">
    <property type="protein sequence ID" value="TRY90392.1"/>
    <property type="molecule type" value="Genomic_DNA"/>
</dbReference>
<protein>
    <recommendedName>
        <fullName evidence="4">Helicase ATP-binding domain-containing protein</fullName>
    </recommendedName>
</protein>
<keyword evidence="1" id="KW-0547">Nucleotide-binding</keyword>
<dbReference type="Gene3D" id="3.40.50.300">
    <property type="entry name" value="P-loop containing nucleotide triphosphate hydrolases"/>
    <property type="match status" value="1"/>
</dbReference>
<comment type="caution">
    <text evidence="5">The sequence shown here is derived from an EMBL/GenBank/DDBJ whole genome shotgun (WGS) entry which is preliminary data.</text>
</comment>
<dbReference type="Proteomes" id="UP000316079">
    <property type="component" value="Unassembled WGS sequence"/>
</dbReference>
<organism evidence="5 6">
    <name type="scientific">Danionella cerebrum</name>
    <dbReference type="NCBI Taxonomy" id="2873325"/>
    <lineage>
        <taxon>Eukaryota</taxon>
        <taxon>Metazoa</taxon>
        <taxon>Chordata</taxon>
        <taxon>Craniata</taxon>
        <taxon>Vertebrata</taxon>
        <taxon>Euteleostomi</taxon>
        <taxon>Actinopterygii</taxon>
        <taxon>Neopterygii</taxon>
        <taxon>Teleostei</taxon>
        <taxon>Ostariophysi</taxon>
        <taxon>Cypriniformes</taxon>
        <taxon>Danionidae</taxon>
        <taxon>Danioninae</taxon>
        <taxon>Danionella</taxon>
    </lineage>
</organism>
<proteinExistence type="predicted"/>
<evidence type="ECO:0000256" key="1">
    <source>
        <dbReference type="ARBA" id="ARBA00022741"/>
    </source>
</evidence>
<evidence type="ECO:0000256" key="2">
    <source>
        <dbReference type="ARBA" id="ARBA00022801"/>
    </source>
</evidence>
<keyword evidence="6" id="KW-1185">Reference proteome</keyword>
<evidence type="ECO:0000259" key="4">
    <source>
        <dbReference type="PROSITE" id="PS51193"/>
    </source>
</evidence>
<dbReference type="GO" id="GO:0005524">
    <property type="term" value="F:ATP binding"/>
    <property type="evidence" value="ECO:0007669"/>
    <property type="project" value="UniProtKB-KW"/>
</dbReference>
<dbReference type="GO" id="GO:0003678">
    <property type="term" value="F:DNA helicase activity"/>
    <property type="evidence" value="ECO:0007669"/>
    <property type="project" value="InterPro"/>
</dbReference>
<gene>
    <name evidence="5" type="ORF">DNTS_021888</name>
</gene>
<evidence type="ECO:0000313" key="6">
    <source>
        <dbReference type="Proteomes" id="UP000316079"/>
    </source>
</evidence>
<dbReference type="InterPro" id="IPR027417">
    <property type="entry name" value="P-loop_NTPase"/>
</dbReference>